<evidence type="ECO:0000313" key="2">
    <source>
        <dbReference type="WBParaSite" id="RSKR_0000098700.1"/>
    </source>
</evidence>
<protein>
    <submittedName>
        <fullName evidence="2">Fatty-acid and retinol-binding protein 1</fullName>
    </submittedName>
</protein>
<dbReference type="WBParaSite" id="RSKR_0000098700.1">
    <property type="protein sequence ID" value="RSKR_0000098700.1"/>
    <property type="gene ID" value="RSKR_0000098700"/>
</dbReference>
<proteinExistence type="predicted"/>
<sequence length="181" mass="19796">MRTFAIIAALAAFAAIASCYVIPATLDGIPDKFKPLIPEEFKTFFAGLSEQDKKDVAEWAMKYESYDNNVETALDALRGVNPKLFEQITALRQLVTSKIDSLDAEAKSFVESTIELLKSLRPAAGAKPDIAVLKTHAQNVIAKYAALSPEAKNNLKATFPRTYAVLENDEIQTLFKGLIAA</sequence>
<name>A0AC35TIU6_9BILA</name>
<accession>A0AC35TIU6</accession>
<evidence type="ECO:0000313" key="1">
    <source>
        <dbReference type="Proteomes" id="UP000095286"/>
    </source>
</evidence>
<dbReference type="Proteomes" id="UP000095286">
    <property type="component" value="Unplaced"/>
</dbReference>
<organism evidence="1 2">
    <name type="scientific">Rhabditophanes sp. KR3021</name>
    <dbReference type="NCBI Taxonomy" id="114890"/>
    <lineage>
        <taxon>Eukaryota</taxon>
        <taxon>Metazoa</taxon>
        <taxon>Ecdysozoa</taxon>
        <taxon>Nematoda</taxon>
        <taxon>Chromadorea</taxon>
        <taxon>Rhabditida</taxon>
        <taxon>Tylenchina</taxon>
        <taxon>Panagrolaimomorpha</taxon>
        <taxon>Strongyloidoidea</taxon>
        <taxon>Alloionematidae</taxon>
        <taxon>Rhabditophanes</taxon>
    </lineage>
</organism>
<reference evidence="2" key="1">
    <citation type="submission" date="2016-11" db="UniProtKB">
        <authorList>
            <consortium name="WormBaseParasite"/>
        </authorList>
    </citation>
    <scope>IDENTIFICATION</scope>
    <source>
        <strain evidence="2">KR3021</strain>
    </source>
</reference>